<keyword evidence="13" id="KW-0119">Carbohydrate metabolism</keyword>
<proteinExistence type="inferred from homology"/>
<keyword evidence="18" id="KW-1185">Reference proteome</keyword>
<evidence type="ECO:0000256" key="6">
    <source>
        <dbReference type="ARBA" id="ARBA00022676"/>
    </source>
</evidence>
<dbReference type="Gene3D" id="3.40.50.11340">
    <property type="match status" value="1"/>
</dbReference>
<evidence type="ECO:0000256" key="15">
    <source>
        <dbReference type="ARBA" id="ARBA00047273"/>
    </source>
</evidence>
<comment type="pathway">
    <text evidence="2">Protein modification; protein glycosylation.</text>
</comment>
<comment type="catalytic activity">
    <reaction evidence="15">
        <text>L-threonyl-[protein] + GDP-beta-L-fucose = 3-O-(alpha-L-fucosyl)-L-threonyl-[protein] + GDP + H(+)</text>
        <dbReference type="Rhea" id="RHEA:70491"/>
        <dbReference type="Rhea" id="RHEA-COMP:11060"/>
        <dbReference type="Rhea" id="RHEA-COMP:17915"/>
        <dbReference type="ChEBI" id="CHEBI:15378"/>
        <dbReference type="ChEBI" id="CHEBI:30013"/>
        <dbReference type="ChEBI" id="CHEBI:57273"/>
        <dbReference type="ChEBI" id="CHEBI:58189"/>
        <dbReference type="ChEBI" id="CHEBI:189631"/>
        <dbReference type="EC" id="2.4.1.221"/>
    </reaction>
    <physiologicalReaction direction="left-to-right" evidence="15">
        <dbReference type="Rhea" id="RHEA:70492"/>
    </physiologicalReaction>
</comment>
<dbReference type="Gene3D" id="3.40.50.11350">
    <property type="match status" value="2"/>
</dbReference>
<keyword evidence="10" id="KW-1015">Disulfide bond</keyword>
<keyword evidence="12" id="KW-0294">Fucose metabolism</keyword>
<comment type="catalytic activity">
    <reaction evidence="16">
        <text>L-seryl-[protein] + GDP-beta-L-fucose = 3-O-(alpha-L-fucosyl)-L-seryl-[protein] + GDP + H(+)</text>
        <dbReference type="Rhea" id="RHEA:63644"/>
        <dbReference type="Rhea" id="RHEA-COMP:9863"/>
        <dbReference type="Rhea" id="RHEA-COMP:17914"/>
        <dbReference type="ChEBI" id="CHEBI:15378"/>
        <dbReference type="ChEBI" id="CHEBI:29999"/>
        <dbReference type="ChEBI" id="CHEBI:57273"/>
        <dbReference type="ChEBI" id="CHEBI:58189"/>
        <dbReference type="ChEBI" id="CHEBI:189632"/>
        <dbReference type="EC" id="2.4.1.221"/>
    </reaction>
    <physiologicalReaction direction="left-to-right" evidence="16">
        <dbReference type="Rhea" id="RHEA:63645"/>
    </physiologicalReaction>
</comment>
<dbReference type="PANTHER" id="PTHR21420:SF10">
    <property type="entry name" value="GDP-FUCOSE PROTEIN O-FUCOSYLTRANSFERASE 1"/>
    <property type="match status" value="1"/>
</dbReference>
<dbReference type="InterPro" id="IPR039922">
    <property type="entry name" value="POFUT1"/>
</dbReference>
<evidence type="ECO:0000256" key="5">
    <source>
        <dbReference type="ARBA" id="ARBA00021745"/>
    </source>
</evidence>
<evidence type="ECO:0000256" key="11">
    <source>
        <dbReference type="ARBA" id="ARBA00023180"/>
    </source>
</evidence>
<keyword evidence="11" id="KW-0325">Glycoprotein</keyword>
<evidence type="ECO:0000256" key="16">
    <source>
        <dbReference type="ARBA" id="ARBA00048647"/>
    </source>
</evidence>
<evidence type="ECO:0000256" key="9">
    <source>
        <dbReference type="ARBA" id="ARBA00022976"/>
    </source>
</evidence>
<evidence type="ECO:0000256" key="7">
    <source>
        <dbReference type="ARBA" id="ARBA00022679"/>
    </source>
</evidence>
<accession>A0ABQ9E3E0</accession>
<gene>
    <name evidence="17" type="ORF">KUTeg_021477</name>
</gene>
<evidence type="ECO:0000256" key="12">
    <source>
        <dbReference type="ARBA" id="ARBA00023253"/>
    </source>
</evidence>
<keyword evidence="6" id="KW-0328">Glycosyltransferase</keyword>
<keyword evidence="7" id="KW-0808">Transferase</keyword>
<dbReference type="Pfam" id="PF10250">
    <property type="entry name" value="O-FucT"/>
    <property type="match status" value="1"/>
</dbReference>
<dbReference type="CDD" id="cd11302">
    <property type="entry name" value="O-FucT-1"/>
    <property type="match status" value="1"/>
</dbReference>
<comment type="subcellular location">
    <subcellularLocation>
        <location evidence="1">Endoplasmic reticulum</location>
    </subcellularLocation>
</comment>
<comment type="caution">
    <text evidence="17">The sequence shown here is derived from an EMBL/GenBank/DDBJ whole genome shotgun (WGS) entry which is preliminary data.</text>
</comment>
<dbReference type="InterPro" id="IPR019378">
    <property type="entry name" value="GDP-Fuc_O-FucTrfase"/>
</dbReference>
<evidence type="ECO:0000256" key="8">
    <source>
        <dbReference type="ARBA" id="ARBA00022824"/>
    </source>
</evidence>
<evidence type="ECO:0000256" key="2">
    <source>
        <dbReference type="ARBA" id="ARBA00004922"/>
    </source>
</evidence>
<dbReference type="PANTHER" id="PTHR21420">
    <property type="entry name" value="GDP-FUCOSE PROTEIN O-FUCOSYLTRANSFERASE 1"/>
    <property type="match status" value="1"/>
</dbReference>
<keyword evidence="8" id="KW-0256">Endoplasmic reticulum</keyword>
<evidence type="ECO:0000256" key="14">
    <source>
        <dbReference type="ARBA" id="ARBA00033080"/>
    </source>
</evidence>
<evidence type="ECO:0000256" key="4">
    <source>
        <dbReference type="ARBA" id="ARBA00012196"/>
    </source>
</evidence>
<evidence type="ECO:0000256" key="1">
    <source>
        <dbReference type="ARBA" id="ARBA00004240"/>
    </source>
</evidence>
<name>A0ABQ9E3E0_TEGGR</name>
<feature type="non-terminal residue" evidence="17">
    <location>
        <position position="352"/>
    </location>
</feature>
<evidence type="ECO:0000256" key="13">
    <source>
        <dbReference type="ARBA" id="ARBA00023277"/>
    </source>
</evidence>
<organism evidence="17 18">
    <name type="scientific">Tegillarca granosa</name>
    <name type="common">Malaysian cockle</name>
    <name type="synonym">Anadara granosa</name>
    <dbReference type="NCBI Taxonomy" id="220873"/>
    <lineage>
        <taxon>Eukaryota</taxon>
        <taxon>Metazoa</taxon>
        <taxon>Spiralia</taxon>
        <taxon>Lophotrochozoa</taxon>
        <taxon>Mollusca</taxon>
        <taxon>Bivalvia</taxon>
        <taxon>Autobranchia</taxon>
        <taxon>Pteriomorphia</taxon>
        <taxon>Arcoida</taxon>
        <taxon>Arcoidea</taxon>
        <taxon>Arcidae</taxon>
        <taxon>Tegillarca</taxon>
    </lineage>
</organism>
<evidence type="ECO:0000313" key="17">
    <source>
        <dbReference type="EMBL" id="KAJ8299958.1"/>
    </source>
</evidence>
<comment type="similarity">
    <text evidence="3">Belongs to the glycosyltransferase 65 family.</text>
</comment>
<sequence length="352" mass="40709">MGCSKNTPFENDERLFDVALNSTKHGQRTMQSRFGNQADHFLGALGFAKHLDRTLILPPWVEYQWPNPKSVQVPFDRYFKPEALQDYHRVITMEKFMKELAPTVWPPGKRMVFCYQAREAFYKGGKKNDCNAKDGNPFGPFWDTFNIDFDRSEFYSPLYFDTTNPHEIRRWKERYDPKKYPVLAFTGAPAAFPVQQQHVKLHRFLKWSDFIEKQADEFIKDNINGVFVGIHLRRGSDWENACTHVGAGSHMFASPQCLGYNNEYGHVTKELCMPAEESIIKQVKKAVKRTKASTIKFVKQKESNPHVDLAILGKADYYIGNCISSFSAFAKRERDAAGKSSEFWSFKSIHDE</sequence>
<protein>
    <recommendedName>
        <fullName evidence="5">GDP-fucose protein O-fucosyltransferase 1</fullName>
        <ecNumber evidence="4">2.4.1.221</ecNumber>
    </recommendedName>
    <alternativeName>
        <fullName evidence="14">Peptide-O-fucosyltransferase 1</fullName>
    </alternativeName>
</protein>
<dbReference type="EC" id="2.4.1.221" evidence="4"/>
<evidence type="ECO:0000256" key="10">
    <source>
        <dbReference type="ARBA" id="ARBA00023157"/>
    </source>
</evidence>
<dbReference type="Proteomes" id="UP001217089">
    <property type="component" value="Unassembled WGS sequence"/>
</dbReference>
<evidence type="ECO:0000256" key="3">
    <source>
        <dbReference type="ARBA" id="ARBA00010626"/>
    </source>
</evidence>
<dbReference type="EMBL" id="JARBDR010000919">
    <property type="protein sequence ID" value="KAJ8299958.1"/>
    <property type="molecule type" value="Genomic_DNA"/>
</dbReference>
<reference evidence="17 18" key="1">
    <citation type="submission" date="2022-12" db="EMBL/GenBank/DDBJ databases">
        <title>Chromosome-level genome of Tegillarca granosa.</title>
        <authorList>
            <person name="Kim J."/>
        </authorList>
    </citation>
    <scope>NUCLEOTIDE SEQUENCE [LARGE SCALE GENOMIC DNA]</scope>
    <source>
        <strain evidence="17">Teg-2019</strain>
        <tissue evidence="17">Adductor muscle</tissue>
    </source>
</reference>
<evidence type="ECO:0000313" key="18">
    <source>
        <dbReference type="Proteomes" id="UP001217089"/>
    </source>
</evidence>
<keyword evidence="9" id="KW-0914">Notch signaling pathway</keyword>